<dbReference type="EMBL" id="JBBKYA010000001">
    <property type="protein sequence ID" value="MFD3274689.1"/>
    <property type="molecule type" value="Genomic_DNA"/>
</dbReference>
<dbReference type="Proteomes" id="UP001598114">
    <property type="component" value="Unassembled WGS sequence"/>
</dbReference>
<keyword evidence="1" id="KW-0175">Coiled coil</keyword>
<keyword evidence="2" id="KW-0472">Membrane</keyword>
<dbReference type="InterPro" id="IPR050739">
    <property type="entry name" value="MFP"/>
</dbReference>
<dbReference type="Gene3D" id="2.40.50.100">
    <property type="match status" value="1"/>
</dbReference>
<keyword evidence="2" id="KW-0812">Transmembrane</keyword>
<proteinExistence type="predicted"/>
<dbReference type="PANTHER" id="PTHR30386">
    <property type="entry name" value="MEMBRANE FUSION SUBUNIT OF EMRAB-TOLC MULTIDRUG EFFLUX PUMP"/>
    <property type="match status" value="1"/>
</dbReference>
<accession>A0ABW6CVG6</accession>
<reference evidence="3 4" key="1">
    <citation type="submission" date="2024-03" db="EMBL/GenBank/DDBJ databases">
        <title>Aquirufa genome sequencing.</title>
        <authorList>
            <person name="Pitt A."/>
            <person name="Hahn M.W."/>
        </authorList>
    </citation>
    <scope>NUCLEOTIDE SEQUENCE [LARGE SCALE GENOMIC DNA]</scope>
    <source>
        <strain evidence="3 4">PLAD-142S6K</strain>
    </source>
</reference>
<dbReference type="SUPFAM" id="SSF51230">
    <property type="entry name" value="Single hybrid motif"/>
    <property type="match status" value="1"/>
</dbReference>
<evidence type="ECO:0000313" key="4">
    <source>
        <dbReference type="Proteomes" id="UP001598114"/>
    </source>
</evidence>
<protein>
    <submittedName>
        <fullName evidence="3">HlyD family efflux transporter periplasmic adaptor subunit</fullName>
    </submittedName>
</protein>
<sequence>MEKFNAFDHIYQEGKSTAIKPWLIALLLISLGLIFLPWTQNIRSKGHVTSLYQEQKPQKIYSPIAGKISQWWVKEGDTVQAGDTLAKITEIKGEYLDPNLIARTQEQLQAKKESMRYYEQKVTATDAQMDNLRNAKTYKQEQLRNKVKQLQQKLVGENAELVASQNDYNLAKDQFERNQKMFREGLISQTQFQQRNVSMQNALAKKTVAENKVNQTQQEIANAQIELKGVDQEYGEKINKAESDRFQSLSQVESNRGDVAKLENQVTNYTIRNGMYYIIAPQAGQIIQAQKSGIGEIIKEGEDLLTIVPDNNHVAVEIFVRPVDLPLVASGQAVRLIFDGYPAIIFAGGWPDQSYGTFAGKVLTVENTINDAGLFRVIVVEDPSIKKWPRRLRIGAGAQGIALLNDVPLWYELWRNINGFPADYYTAKKAKKNEK</sequence>
<dbReference type="Gene3D" id="1.10.287.470">
    <property type="entry name" value="Helix hairpin bin"/>
    <property type="match status" value="1"/>
</dbReference>
<feature type="coiled-coil region" evidence="1">
    <location>
        <begin position="101"/>
        <end position="167"/>
    </location>
</feature>
<comment type="caution">
    <text evidence="3">The sequence shown here is derived from an EMBL/GenBank/DDBJ whole genome shotgun (WGS) entry which is preliminary data.</text>
</comment>
<evidence type="ECO:0000256" key="2">
    <source>
        <dbReference type="SAM" id="Phobius"/>
    </source>
</evidence>
<evidence type="ECO:0000256" key="1">
    <source>
        <dbReference type="SAM" id="Coils"/>
    </source>
</evidence>
<gene>
    <name evidence="3" type="ORF">SKC38_00435</name>
</gene>
<evidence type="ECO:0000313" key="3">
    <source>
        <dbReference type="EMBL" id="MFD3274689.1"/>
    </source>
</evidence>
<dbReference type="PRINTS" id="PR01490">
    <property type="entry name" value="RTXTOXIND"/>
</dbReference>
<organism evidence="3 4">
    <name type="scientific">Aquirufa echingensis</name>
    <dbReference type="NCBI Taxonomy" id="3096516"/>
    <lineage>
        <taxon>Bacteria</taxon>
        <taxon>Pseudomonadati</taxon>
        <taxon>Bacteroidota</taxon>
        <taxon>Cytophagia</taxon>
        <taxon>Cytophagales</taxon>
        <taxon>Flectobacillaceae</taxon>
        <taxon>Aquirufa</taxon>
    </lineage>
</organism>
<name>A0ABW6CVG6_9BACT</name>
<dbReference type="RefSeq" id="WP_377974139.1">
    <property type="nucleotide sequence ID" value="NZ_JBBKYA010000001.1"/>
</dbReference>
<keyword evidence="2" id="KW-1133">Transmembrane helix</keyword>
<dbReference type="InterPro" id="IPR011053">
    <property type="entry name" value="Single_hybrid_motif"/>
</dbReference>
<feature type="coiled-coil region" evidence="1">
    <location>
        <begin position="199"/>
        <end position="233"/>
    </location>
</feature>
<keyword evidence="4" id="KW-1185">Reference proteome</keyword>
<feature type="transmembrane region" description="Helical" evidence="2">
    <location>
        <begin position="21"/>
        <end position="38"/>
    </location>
</feature>